<organism evidence="1 2">
    <name type="scientific">Hephaestia caeni</name>
    <dbReference type="NCBI Taxonomy" id="645617"/>
    <lineage>
        <taxon>Bacteria</taxon>
        <taxon>Pseudomonadati</taxon>
        <taxon>Pseudomonadota</taxon>
        <taxon>Alphaproteobacteria</taxon>
        <taxon>Sphingomonadales</taxon>
        <taxon>Sphingomonadaceae</taxon>
        <taxon>Hephaestia</taxon>
    </lineage>
</organism>
<dbReference type="AlphaFoldDB" id="A0A397NT56"/>
<name>A0A397NT56_9SPHN</name>
<dbReference type="OrthoDB" id="7390843at2"/>
<proteinExistence type="predicted"/>
<comment type="caution">
    <text evidence="1">The sequence shown here is derived from an EMBL/GenBank/DDBJ whole genome shotgun (WGS) entry which is preliminary data.</text>
</comment>
<evidence type="ECO:0000313" key="1">
    <source>
        <dbReference type="EMBL" id="RIA37905.1"/>
    </source>
</evidence>
<evidence type="ECO:0000313" key="2">
    <source>
        <dbReference type="Proteomes" id="UP000266568"/>
    </source>
</evidence>
<reference evidence="1 2" key="1">
    <citation type="submission" date="2018-08" db="EMBL/GenBank/DDBJ databases">
        <title>Genomic Encyclopedia of Type Strains, Phase IV (KMG-IV): sequencing the most valuable type-strain genomes for metagenomic binning, comparative biology and taxonomic classification.</title>
        <authorList>
            <person name="Goeker M."/>
        </authorList>
    </citation>
    <scope>NUCLEOTIDE SEQUENCE [LARGE SCALE GENOMIC DNA]</scope>
    <source>
        <strain evidence="1 2">DSM 25527</strain>
    </source>
</reference>
<dbReference type="Proteomes" id="UP000266568">
    <property type="component" value="Unassembled WGS sequence"/>
</dbReference>
<dbReference type="EMBL" id="QXDC01000004">
    <property type="protein sequence ID" value="RIA37905.1"/>
    <property type="molecule type" value="Genomic_DNA"/>
</dbReference>
<keyword evidence="2" id="KW-1185">Reference proteome</keyword>
<gene>
    <name evidence="1" type="ORF">DFR49_3795</name>
</gene>
<dbReference type="RefSeq" id="WP_119037145.1">
    <property type="nucleotide sequence ID" value="NZ_QXDC01000004.1"/>
</dbReference>
<sequence>MIDLPPEPPIQQEQVIAQKLVDCGLDAQGFTVKYEDYLQSIEIVIGRDAGATENQFACINRAAGHEIVTFRENALQSAYTDFMAELYRPQMIADATAGLKKLGLLDNFPKRTAYESLADYARALESHCGLIPGSALKAHGEGISFQPPREVDFKEFSKKYSGLIAAIMYANAIGDSEGFGFIGNAAIAEAGKR</sequence>
<accession>A0A397NT56</accession>
<protein>
    <submittedName>
        <fullName evidence="1">Uncharacterized protein</fullName>
    </submittedName>
</protein>